<dbReference type="AlphaFoldDB" id="A0A6A2Z4K3"/>
<dbReference type="SMART" id="SM00173">
    <property type="entry name" value="RAS"/>
    <property type="match status" value="1"/>
</dbReference>
<dbReference type="SMART" id="SM00175">
    <property type="entry name" value="RAB"/>
    <property type="match status" value="1"/>
</dbReference>
<comment type="caution">
    <text evidence="2">The sequence shown here is derived from an EMBL/GenBank/DDBJ whole genome shotgun (WGS) entry which is preliminary data.</text>
</comment>
<dbReference type="Pfam" id="PF00071">
    <property type="entry name" value="Ras"/>
    <property type="match status" value="1"/>
</dbReference>
<dbReference type="GO" id="GO:0003924">
    <property type="term" value="F:GTPase activity"/>
    <property type="evidence" value="ECO:0007669"/>
    <property type="project" value="InterPro"/>
</dbReference>
<name>A0A6A2Z4K3_HIBSY</name>
<dbReference type="Proteomes" id="UP000436088">
    <property type="component" value="Unassembled WGS sequence"/>
</dbReference>
<dbReference type="PROSITE" id="PS51421">
    <property type="entry name" value="RAS"/>
    <property type="match status" value="1"/>
</dbReference>
<evidence type="ECO:0000313" key="3">
    <source>
        <dbReference type="Proteomes" id="UP000436088"/>
    </source>
</evidence>
<protein>
    <submittedName>
        <fullName evidence="2">Ras-related protein Rab-11A</fullName>
    </submittedName>
</protein>
<dbReference type="PROSITE" id="PS51419">
    <property type="entry name" value="RAB"/>
    <property type="match status" value="1"/>
</dbReference>
<reference evidence="2" key="1">
    <citation type="submission" date="2019-09" db="EMBL/GenBank/DDBJ databases">
        <title>Draft genome information of white flower Hibiscus syriacus.</title>
        <authorList>
            <person name="Kim Y.-M."/>
        </authorList>
    </citation>
    <scope>NUCLEOTIDE SEQUENCE [LARGE SCALE GENOMIC DNA]</scope>
    <source>
        <strain evidence="2">YM2019G1</strain>
    </source>
</reference>
<gene>
    <name evidence="2" type="ORF">F3Y22_tig00111069pilonHSYRG00128</name>
</gene>
<dbReference type="PANTHER" id="PTHR47979">
    <property type="entry name" value="DRAB11-RELATED"/>
    <property type="match status" value="1"/>
</dbReference>
<accession>A0A6A2Z4K3</accession>
<sequence length="128" mass="14132">MARKLRHRSRIRPVKSASGPLHLHITEVQLEILSHSDMNVVIILVGNKSNLKDAQKVPTSEGKALAEAQGLFFMETSALDSSNVAAAFQTVVKEIYNILSRKVMMSNESKKRDAPLDGTTLSHHRVST</sequence>
<dbReference type="EMBL" id="VEPZ02001219">
    <property type="protein sequence ID" value="KAE8686359.1"/>
    <property type="molecule type" value="Genomic_DNA"/>
</dbReference>
<dbReference type="SUPFAM" id="SSF52540">
    <property type="entry name" value="P-loop containing nucleoside triphosphate hydrolases"/>
    <property type="match status" value="1"/>
</dbReference>
<dbReference type="GO" id="GO:0005525">
    <property type="term" value="F:GTP binding"/>
    <property type="evidence" value="ECO:0007669"/>
    <property type="project" value="InterPro"/>
</dbReference>
<evidence type="ECO:0000313" key="2">
    <source>
        <dbReference type="EMBL" id="KAE8686359.1"/>
    </source>
</evidence>
<dbReference type="PRINTS" id="PR00449">
    <property type="entry name" value="RASTRNSFRMNG"/>
</dbReference>
<dbReference type="InterPro" id="IPR027417">
    <property type="entry name" value="P-loop_NTPase"/>
</dbReference>
<dbReference type="InterPro" id="IPR001806">
    <property type="entry name" value="Small_GTPase"/>
</dbReference>
<organism evidence="2 3">
    <name type="scientific">Hibiscus syriacus</name>
    <name type="common">Rose of Sharon</name>
    <dbReference type="NCBI Taxonomy" id="106335"/>
    <lineage>
        <taxon>Eukaryota</taxon>
        <taxon>Viridiplantae</taxon>
        <taxon>Streptophyta</taxon>
        <taxon>Embryophyta</taxon>
        <taxon>Tracheophyta</taxon>
        <taxon>Spermatophyta</taxon>
        <taxon>Magnoliopsida</taxon>
        <taxon>eudicotyledons</taxon>
        <taxon>Gunneridae</taxon>
        <taxon>Pentapetalae</taxon>
        <taxon>rosids</taxon>
        <taxon>malvids</taxon>
        <taxon>Malvales</taxon>
        <taxon>Malvaceae</taxon>
        <taxon>Malvoideae</taxon>
        <taxon>Hibiscus</taxon>
    </lineage>
</organism>
<feature type="region of interest" description="Disordered" evidence="1">
    <location>
        <begin position="107"/>
        <end position="128"/>
    </location>
</feature>
<evidence type="ECO:0000256" key="1">
    <source>
        <dbReference type="SAM" id="MobiDB-lite"/>
    </source>
</evidence>
<dbReference type="Gene3D" id="3.40.50.300">
    <property type="entry name" value="P-loop containing nucleotide triphosphate hydrolases"/>
    <property type="match status" value="1"/>
</dbReference>
<dbReference type="InterPro" id="IPR050209">
    <property type="entry name" value="Rab_GTPases_membrane_traffic"/>
</dbReference>
<proteinExistence type="predicted"/>
<keyword evidence="3" id="KW-1185">Reference proteome</keyword>